<dbReference type="GO" id="GO:0038203">
    <property type="term" value="P:TORC2 signaling"/>
    <property type="evidence" value="ECO:0007669"/>
    <property type="project" value="TreeGrafter"/>
</dbReference>
<dbReference type="Pfam" id="PF14664">
    <property type="entry name" value="RICTOR_N"/>
    <property type="match status" value="1"/>
</dbReference>
<accession>A0A1G4I351</accession>
<dbReference type="InterPro" id="IPR029452">
    <property type="entry name" value="RICTOR_V"/>
</dbReference>
<dbReference type="InterPro" id="IPR029451">
    <property type="entry name" value="RICTOR_M"/>
</dbReference>
<proteinExistence type="inferred from homology"/>
<dbReference type="SMART" id="SM01307">
    <property type="entry name" value="RICTOR_M"/>
    <property type="match status" value="1"/>
</dbReference>
<dbReference type="SUPFAM" id="SSF48371">
    <property type="entry name" value="ARM repeat"/>
    <property type="match status" value="1"/>
</dbReference>
<dbReference type="InterPro" id="IPR028268">
    <property type="entry name" value="Pianissimo_fam"/>
</dbReference>
<evidence type="ECO:0000259" key="5">
    <source>
        <dbReference type="SMART" id="SM01310"/>
    </source>
</evidence>
<dbReference type="InterPro" id="IPR016024">
    <property type="entry name" value="ARM-type_fold"/>
</dbReference>
<comment type="similarity">
    <text evidence="1">Belongs to the RICTOR family.</text>
</comment>
<reference evidence="6" key="1">
    <citation type="submission" date="2016-09" db="EMBL/GenBank/DDBJ databases">
        <authorList>
            <person name="Hebert L."/>
            <person name="Moumen B."/>
        </authorList>
    </citation>
    <scope>NUCLEOTIDE SEQUENCE [LARGE SCALE GENOMIC DNA]</scope>
    <source>
        <strain evidence="6">OVI</strain>
    </source>
</reference>
<evidence type="ECO:0000256" key="2">
    <source>
        <dbReference type="SAM" id="MobiDB-lite"/>
    </source>
</evidence>
<dbReference type="InterPro" id="IPR011989">
    <property type="entry name" value="ARM-like"/>
</dbReference>
<dbReference type="RefSeq" id="XP_067077608.1">
    <property type="nucleotide sequence ID" value="XM_067221507.1"/>
</dbReference>
<gene>
    <name evidence="6" type="ORF">TEOVI_000914000</name>
</gene>
<dbReference type="GO" id="GO:0031932">
    <property type="term" value="C:TORC2 complex"/>
    <property type="evidence" value="ECO:0007669"/>
    <property type="project" value="InterPro"/>
</dbReference>
<evidence type="ECO:0000313" key="6">
    <source>
        <dbReference type="EMBL" id="SCU66122.1"/>
    </source>
</evidence>
<dbReference type="InterPro" id="IPR029453">
    <property type="entry name" value="Rictor_IV"/>
</dbReference>
<comment type="caution">
    <text evidence="6">The sequence shown here is derived from an EMBL/GenBank/DDBJ whole genome shotgun (WGS) entry which is preliminary data.</text>
</comment>
<dbReference type="InterPro" id="IPR028267">
    <property type="entry name" value="Pianissimo_N"/>
</dbReference>
<feature type="domain" description="Rapamycin-insensitive companion of mTOR" evidence="5">
    <location>
        <begin position="1147"/>
        <end position="1220"/>
    </location>
</feature>
<dbReference type="GeneID" id="92383074"/>
<keyword evidence="7" id="KW-1185">Reference proteome</keyword>
<dbReference type="Pfam" id="PF14663">
    <property type="entry name" value="RasGEF_N_2"/>
    <property type="match status" value="1"/>
</dbReference>
<feature type="domain" description="Rapamycin-insensitive companion of mTOR middle" evidence="3">
    <location>
        <begin position="596"/>
        <end position="837"/>
    </location>
</feature>
<dbReference type="Pfam" id="PF14666">
    <property type="entry name" value="RICTOR_M"/>
    <property type="match status" value="1"/>
</dbReference>
<evidence type="ECO:0000313" key="7">
    <source>
        <dbReference type="Proteomes" id="UP000195570"/>
    </source>
</evidence>
<dbReference type="PANTHER" id="PTHR13298">
    <property type="entry name" value="CYTOSOLIC REGULATOR PIANISSIMO"/>
    <property type="match status" value="1"/>
</dbReference>
<dbReference type="SMART" id="SM01310">
    <property type="entry name" value="RICTOR_V"/>
    <property type="match status" value="1"/>
</dbReference>
<evidence type="ECO:0000256" key="1">
    <source>
        <dbReference type="ARBA" id="ARBA00008878"/>
    </source>
</evidence>
<dbReference type="Gene3D" id="1.25.10.10">
    <property type="entry name" value="Leucine-rich Repeat Variant"/>
    <property type="match status" value="1"/>
</dbReference>
<dbReference type="Proteomes" id="UP000195570">
    <property type="component" value="Unassembled WGS sequence"/>
</dbReference>
<name>A0A1G4I351_TRYEQ</name>
<evidence type="ECO:0000259" key="4">
    <source>
        <dbReference type="SMART" id="SM01308"/>
    </source>
</evidence>
<dbReference type="VEuPathDB" id="TriTrypDB:TEOVI_000914000"/>
<dbReference type="SMART" id="SM01308">
    <property type="entry name" value="RICTOR_N"/>
    <property type="match status" value="1"/>
</dbReference>
<feature type="domain" description="Rapamycin-insensitive companion of mTOR N-terminal" evidence="4">
    <location>
        <begin position="102"/>
        <end position="517"/>
    </location>
</feature>
<dbReference type="EMBL" id="CZPT02000501">
    <property type="protein sequence ID" value="SCU66122.1"/>
    <property type="molecule type" value="Genomic_DNA"/>
</dbReference>
<dbReference type="PANTHER" id="PTHR13298:SF11">
    <property type="entry name" value="RAPAMYCIN-INSENSITIVE COMPANION OF MTOR"/>
    <property type="match status" value="1"/>
</dbReference>
<protein>
    <submittedName>
        <fullName evidence="6">Rapamycin-insensitive companion of mTOR, N-term/Rapamycin-insensitive companion of mTOR, middle domain/Rapamycin-insensitive companion of mTOR RasGEF_N domain containing protein, putative</fullName>
    </submittedName>
</protein>
<sequence length="1405" mass="156107">MVTTGLSPGALSLLQNAGINLKDFSRAQASYEKLCVELSKGASAAGEGDATAASSMEDLQRLCDAWGEYTVVAQAYFRKVSLAALEQLVSRPRGESSATERAEKLNELCAIGEKWHVGRETMFKLDHPEKLAAVVVEALDSSSCIMRLLALRLARIFAADTEFLRCLFSKGGAGLIGMCFDHENTTELEYVLSLCRRLIELHKASAEPYHELPFGWVYRIAALLDLQDPVPNLLLKRRSQALCVAVMLLRQFPQMATTASLHITLLRYCIEKGAATRDEVQSVLEVILDMFDSPETRQYLGYNDLDVLYAPFLYSTNMCSTEDLTLMNGAKEVLVMLMRNWVGVLWVCSETKGLRAVIDILHLPCDLDRKMVLLTLFNKLLYQLAPHRGITLVEPWRGFKEKQELFPATPNEPADSEGSFVLNTPLGRGHNSSESMISEHVFGDWCDEPDEFVPTTKAIGYHVLDPILGRVLLMLSHHGLPIALVSVIQDPNSSSVLTHAALSLLQDMLTLMDTVLPEKPVKRLHTALNKAVGRLALEGCLSLEGVLSSRIPQRGKTAKGIATTATVAVGNVVGSGWVSALSTASVATYGLGALEQDDADFKRMLKDTNVEGGNSFLSWNYDLLLLLFQGPLKSIRRFRWVLNETLFFRNLIAFYLPVINTSTRTFLTLQPREATPQVCMLGMVMLDLFLSTREGTAALDSFGFSGAMAACLEEVIRGTPYVLNKQRVGKRVGQTLLRMVGRYSMTANGLVVLKDSNMFSTINRMFVELSGERVSAPYPDDTLQEVCLQLLRCMNLGAVPNYGVCEWIRQMFRSALCNESDEIRLCAVKQLRDALWRDFSTSMRWGIETLVQALHDDHSRVVECAFKLLLNVCFCSDEALDYLISLSPTVLMESDTIRENAKQLDLNTLLYCIVGRPSGFRFLQCYGWVEQELRRWEETESANHVTTVENMQSGRALGSGADFREGMSALFRHRHNRTYSDTGLTFQKPITATAGPDSQVTLPSGIFPSHFAAVLCKSNEGCTLFKHSNLWQRSVRRILEQPMLPDIVYECGTFGERDNIDDDDVDMDGTTADDDDANALIEEDPSFVGRWGTEAAKTSTAKQDEKHALRLSREGHLPSSHSVKLLSASRGYQAAGQTYTIECVGDVSELKDAILCVCHAASSDAGFSLMRSVPMLQNQLMALSRFADTASVSSICIVGKCLLARSRRAAEKLTEISHYVVNESNAYMSADGVPYSVAFADNRPSNWTAIGRRDNPSRVSCSPPYFAHMRYDGEMVDGNSKNDEETTDSVGSTPSPVDSRDSSTFCDVIKGLSATSTRILHHIFALSNPVRRDAARQMLSQTLKHQPHIFVNPQMRWLLRHCAQAFRMRYDDRKFIASILEEAPLTKPTPLVRKTVVFVPEPQRG</sequence>
<dbReference type="SMART" id="SM01303">
    <property type="entry name" value="RasGEF_N_2"/>
    <property type="match status" value="1"/>
</dbReference>
<organism evidence="6 7">
    <name type="scientific">Trypanosoma equiperdum</name>
    <dbReference type="NCBI Taxonomy" id="5694"/>
    <lineage>
        <taxon>Eukaryota</taxon>
        <taxon>Discoba</taxon>
        <taxon>Euglenozoa</taxon>
        <taxon>Kinetoplastea</taxon>
        <taxon>Metakinetoplastina</taxon>
        <taxon>Trypanosomatida</taxon>
        <taxon>Trypanosomatidae</taxon>
        <taxon>Trypanosoma</taxon>
    </lineage>
</organism>
<feature type="region of interest" description="Disordered" evidence="2">
    <location>
        <begin position="1276"/>
        <end position="1302"/>
    </location>
</feature>
<evidence type="ECO:0000259" key="3">
    <source>
        <dbReference type="SMART" id="SM01307"/>
    </source>
</evidence>